<reference evidence="5 6" key="1">
    <citation type="submission" date="2015-09" db="EMBL/GenBank/DDBJ databases">
        <authorList>
            <consortium name="Pathogen Informatics"/>
        </authorList>
    </citation>
    <scope>NUCLEOTIDE SEQUENCE [LARGE SCALE GENOMIC DNA]</scope>
    <source>
        <strain evidence="5 6">2789STDY5834946</strain>
    </source>
</reference>
<dbReference type="SFLD" id="SFLDG01084">
    <property type="entry name" value="Uncharacterised_Radical_SAM_Su"/>
    <property type="match status" value="1"/>
</dbReference>
<protein>
    <submittedName>
        <fullName evidence="5">DNA repair photolyase</fullName>
    </submittedName>
</protein>
<sequence length="303" mass="35113">MLKEEIAGMTTGYTVNAPQWVTTFTKAPEFKSFYKTVSGNEGNKCNYPTRLDLYGCGCFHDCSYCYAKSLLNFRGLWHPDNPSVSRTDKVGRKICKLERGTVVRLGGMTDCFQPCEAVYRETYKAIQNLNRQGVHYLIVTKSSMVADDIYIRLMDRKLAHIQISVTSTDDTLSRTFEKACPPSARIKAIEKLQEQGFDVSVRLSPFIPQFIDFRVLNSIRCDKILVEFLRVNTWVKQWFDIDYSEYTLKHAGYNHLQLERKIEYLNKISGCRKISVCEDVDSHFQYWKKNVNYSPNDCCNLRI</sequence>
<dbReference type="Proteomes" id="UP000095725">
    <property type="component" value="Unassembled WGS sequence"/>
</dbReference>
<keyword evidence="5" id="KW-0456">Lyase</keyword>
<dbReference type="PANTHER" id="PTHR43432:SF4">
    <property type="entry name" value="RADICAL SAM CORE DOMAIN-CONTAINING PROTEIN"/>
    <property type="match status" value="1"/>
</dbReference>
<keyword evidence="3" id="KW-0411">Iron-sulfur</keyword>
<dbReference type="InterPro" id="IPR058240">
    <property type="entry name" value="rSAM_sf"/>
</dbReference>
<dbReference type="InterPro" id="IPR040086">
    <property type="entry name" value="MJ0683-like"/>
</dbReference>
<evidence type="ECO:0000256" key="1">
    <source>
        <dbReference type="ARBA" id="ARBA00022723"/>
    </source>
</evidence>
<evidence type="ECO:0000313" key="6">
    <source>
        <dbReference type="Proteomes" id="UP000095725"/>
    </source>
</evidence>
<keyword evidence="2" id="KW-0408">Iron</keyword>
<dbReference type="InterPro" id="IPR007197">
    <property type="entry name" value="rSAM"/>
</dbReference>
<dbReference type="Pfam" id="PF04055">
    <property type="entry name" value="Radical_SAM"/>
    <property type="match status" value="1"/>
</dbReference>
<organism evidence="5 6">
    <name type="scientific">Bacteroides caccae</name>
    <dbReference type="NCBI Taxonomy" id="47678"/>
    <lineage>
        <taxon>Bacteria</taxon>
        <taxon>Pseudomonadati</taxon>
        <taxon>Bacteroidota</taxon>
        <taxon>Bacteroidia</taxon>
        <taxon>Bacteroidales</taxon>
        <taxon>Bacteroidaceae</taxon>
        <taxon>Bacteroides</taxon>
    </lineage>
</organism>
<dbReference type="PANTHER" id="PTHR43432">
    <property type="entry name" value="SLR0285 PROTEIN"/>
    <property type="match status" value="1"/>
</dbReference>
<accession>A0A174R4S8</accession>
<evidence type="ECO:0000256" key="3">
    <source>
        <dbReference type="ARBA" id="ARBA00023014"/>
    </source>
</evidence>
<dbReference type="SFLD" id="SFLDS00029">
    <property type="entry name" value="Radical_SAM"/>
    <property type="match status" value="1"/>
</dbReference>
<dbReference type="SUPFAM" id="SSF102114">
    <property type="entry name" value="Radical SAM enzymes"/>
    <property type="match status" value="1"/>
</dbReference>
<proteinExistence type="predicted"/>
<dbReference type="Gene3D" id="3.80.30.30">
    <property type="match status" value="1"/>
</dbReference>
<dbReference type="EMBL" id="CZBL01000003">
    <property type="protein sequence ID" value="CUP79191.1"/>
    <property type="molecule type" value="Genomic_DNA"/>
</dbReference>
<name>A0A174R4S8_9BACE</name>
<dbReference type="AlphaFoldDB" id="A0A174R4S8"/>
<keyword evidence="1" id="KW-0479">Metal-binding</keyword>
<feature type="domain" description="Radical SAM core" evidence="4">
    <location>
        <begin position="55"/>
        <end position="207"/>
    </location>
</feature>
<dbReference type="GO" id="GO:0051536">
    <property type="term" value="F:iron-sulfur cluster binding"/>
    <property type="evidence" value="ECO:0007669"/>
    <property type="project" value="UniProtKB-KW"/>
</dbReference>
<evidence type="ECO:0000256" key="2">
    <source>
        <dbReference type="ARBA" id="ARBA00023004"/>
    </source>
</evidence>
<gene>
    <name evidence="5" type="ORF">ERS852558_00989</name>
</gene>
<dbReference type="GO" id="GO:0046872">
    <property type="term" value="F:metal ion binding"/>
    <property type="evidence" value="ECO:0007669"/>
    <property type="project" value="UniProtKB-KW"/>
</dbReference>
<evidence type="ECO:0000313" key="5">
    <source>
        <dbReference type="EMBL" id="CUP79191.1"/>
    </source>
</evidence>
<evidence type="ECO:0000259" key="4">
    <source>
        <dbReference type="Pfam" id="PF04055"/>
    </source>
</evidence>
<dbReference type="CDD" id="cd01335">
    <property type="entry name" value="Radical_SAM"/>
    <property type="match status" value="1"/>
</dbReference>
<dbReference type="GO" id="GO:0016829">
    <property type="term" value="F:lyase activity"/>
    <property type="evidence" value="ECO:0007669"/>
    <property type="project" value="UniProtKB-KW"/>
</dbReference>